<proteinExistence type="inferred from homology"/>
<keyword evidence="3" id="KW-0326">Glycosidase</keyword>
<keyword evidence="7" id="KW-1185">Reference proteome</keyword>
<evidence type="ECO:0000256" key="2">
    <source>
        <dbReference type="ARBA" id="ARBA00022801"/>
    </source>
</evidence>
<keyword evidence="2" id="KW-0378">Hydrolase</keyword>
<comment type="similarity">
    <text evidence="1 4">Belongs to the glycosyl hydrolase 1 family.</text>
</comment>
<feature type="signal peptide" evidence="5">
    <location>
        <begin position="1"/>
        <end position="21"/>
    </location>
</feature>
<dbReference type="SUPFAM" id="SSF51445">
    <property type="entry name" value="(Trans)glycosidases"/>
    <property type="match status" value="1"/>
</dbReference>
<name>A0A5E4QBP1_9NEOP</name>
<keyword evidence="5" id="KW-0732">Signal</keyword>
<gene>
    <name evidence="6" type="ORF">LSINAPIS_LOCUS6569</name>
</gene>
<dbReference type="EMBL" id="FZQP02002092">
    <property type="protein sequence ID" value="VVC94669.1"/>
    <property type="molecule type" value="Genomic_DNA"/>
</dbReference>
<dbReference type="Gene3D" id="3.20.20.80">
    <property type="entry name" value="Glycosidases"/>
    <property type="match status" value="1"/>
</dbReference>
<dbReference type="PANTHER" id="PTHR10353:SF36">
    <property type="entry name" value="LP05116P"/>
    <property type="match status" value="1"/>
</dbReference>
<dbReference type="PANTHER" id="PTHR10353">
    <property type="entry name" value="GLYCOSYL HYDROLASE"/>
    <property type="match status" value="1"/>
</dbReference>
<evidence type="ECO:0000313" key="6">
    <source>
        <dbReference type="EMBL" id="VVC94669.1"/>
    </source>
</evidence>
<dbReference type="GO" id="GO:0008422">
    <property type="term" value="F:beta-glucosidase activity"/>
    <property type="evidence" value="ECO:0007669"/>
    <property type="project" value="TreeGrafter"/>
</dbReference>
<dbReference type="Pfam" id="PF00232">
    <property type="entry name" value="Glyco_hydro_1"/>
    <property type="match status" value="1"/>
</dbReference>
<dbReference type="InterPro" id="IPR001360">
    <property type="entry name" value="Glyco_hydro_1"/>
</dbReference>
<evidence type="ECO:0000313" key="7">
    <source>
        <dbReference type="Proteomes" id="UP000324832"/>
    </source>
</evidence>
<evidence type="ECO:0000256" key="3">
    <source>
        <dbReference type="ARBA" id="ARBA00023295"/>
    </source>
</evidence>
<dbReference type="InterPro" id="IPR017853">
    <property type="entry name" value="GH"/>
</dbReference>
<dbReference type="Proteomes" id="UP000324832">
    <property type="component" value="Unassembled WGS sequence"/>
</dbReference>
<evidence type="ECO:0000256" key="5">
    <source>
        <dbReference type="SAM" id="SignalP"/>
    </source>
</evidence>
<evidence type="ECO:0000256" key="4">
    <source>
        <dbReference type="RuleBase" id="RU003690"/>
    </source>
</evidence>
<dbReference type="GO" id="GO:0005975">
    <property type="term" value="P:carbohydrate metabolic process"/>
    <property type="evidence" value="ECO:0007669"/>
    <property type="project" value="InterPro"/>
</dbReference>
<accession>A0A5E4QBP1</accession>
<evidence type="ECO:0000256" key="1">
    <source>
        <dbReference type="ARBA" id="ARBA00010838"/>
    </source>
</evidence>
<dbReference type="AlphaFoldDB" id="A0A5E4QBP1"/>
<feature type="chain" id="PRO_5022931672" evidence="5">
    <location>
        <begin position="22"/>
        <end position="290"/>
    </location>
</feature>
<sequence>MFVGWFGHILLLSFLFKTSGGVQRFPKNFKFGAATAAVQVEGAWNDDGKGTNKWDEYYLLHPHANSDNSTPKVAANSYYLWKQDVDIAAELGLDVYRFSISWSRILPTGLADKMNYKGIQYYNGLIDSLVAAGVEPLVTIYHLDLPYTLVELGGWTNPSSVDWFFEYAKLVFSLYSDRVKYWITINEPWMICDVWLNSPNPKDKYICTKNILLAHAKVYRYYHEMYKSAKGQVSIANFLFWLKPVDSSTDHEKELIKFLNQYNVSVIEYIFIGKANLRSRSSWSTAETNP</sequence>
<protein>
    <submittedName>
        <fullName evidence="6">Uncharacterized protein</fullName>
    </submittedName>
</protein>
<organism evidence="6 7">
    <name type="scientific">Leptidea sinapis</name>
    <dbReference type="NCBI Taxonomy" id="189913"/>
    <lineage>
        <taxon>Eukaryota</taxon>
        <taxon>Metazoa</taxon>
        <taxon>Ecdysozoa</taxon>
        <taxon>Arthropoda</taxon>
        <taxon>Hexapoda</taxon>
        <taxon>Insecta</taxon>
        <taxon>Pterygota</taxon>
        <taxon>Neoptera</taxon>
        <taxon>Endopterygota</taxon>
        <taxon>Lepidoptera</taxon>
        <taxon>Glossata</taxon>
        <taxon>Ditrysia</taxon>
        <taxon>Papilionoidea</taxon>
        <taxon>Pieridae</taxon>
        <taxon>Dismorphiinae</taxon>
        <taxon>Leptidea</taxon>
    </lineage>
</organism>
<reference evidence="6 7" key="1">
    <citation type="submission" date="2017-07" db="EMBL/GenBank/DDBJ databases">
        <authorList>
            <person name="Talla V."/>
            <person name="Backstrom N."/>
        </authorList>
    </citation>
    <scope>NUCLEOTIDE SEQUENCE [LARGE SCALE GENOMIC DNA]</scope>
</reference>